<feature type="signal peptide" evidence="1">
    <location>
        <begin position="1"/>
        <end position="24"/>
    </location>
</feature>
<evidence type="ECO:0000313" key="2">
    <source>
        <dbReference type="EMBL" id="MFB9555067.1"/>
    </source>
</evidence>
<dbReference type="RefSeq" id="WP_345488611.1">
    <property type="nucleotide sequence ID" value="NZ_BAAAWU010000001.1"/>
</dbReference>
<organism evidence="2 3">
    <name type="scientific">Streptomyces roseoviridis</name>
    <dbReference type="NCBI Taxonomy" id="67361"/>
    <lineage>
        <taxon>Bacteria</taxon>
        <taxon>Bacillati</taxon>
        <taxon>Actinomycetota</taxon>
        <taxon>Actinomycetes</taxon>
        <taxon>Kitasatosporales</taxon>
        <taxon>Streptomycetaceae</taxon>
        <taxon>Streptomyces</taxon>
    </lineage>
</organism>
<keyword evidence="1" id="KW-0732">Signal</keyword>
<dbReference type="EMBL" id="JBHMCT010000008">
    <property type="protein sequence ID" value="MFB9555067.1"/>
    <property type="molecule type" value="Genomic_DNA"/>
</dbReference>
<evidence type="ECO:0008006" key="4">
    <source>
        <dbReference type="Google" id="ProtNLM"/>
    </source>
</evidence>
<protein>
    <recommendedName>
        <fullName evidence="4">Chaplin</fullName>
    </recommendedName>
</protein>
<comment type="caution">
    <text evidence="2">The sequence shown here is derived from an EMBL/GenBank/DDBJ whole genome shotgun (WGS) entry which is preliminary data.</text>
</comment>
<feature type="chain" id="PRO_5047341243" description="Chaplin" evidence="1">
    <location>
        <begin position="25"/>
        <end position="57"/>
    </location>
</feature>
<gene>
    <name evidence="2" type="ORF">ACFFTP_12795</name>
</gene>
<dbReference type="Proteomes" id="UP001589716">
    <property type="component" value="Unassembled WGS sequence"/>
</dbReference>
<reference evidence="2 3" key="1">
    <citation type="submission" date="2024-09" db="EMBL/GenBank/DDBJ databases">
        <authorList>
            <person name="Sun Q."/>
            <person name="Mori K."/>
        </authorList>
    </citation>
    <scope>NUCLEOTIDE SEQUENCE [LARGE SCALE GENOMIC DNA]</scope>
    <source>
        <strain evidence="2 3">JCM 4414</strain>
    </source>
</reference>
<keyword evidence="3" id="KW-1185">Reference proteome</keyword>
<evidence type="ECO:0000256" key="1">
    <source>
        <dbReference type="SAM" id="SignalP"/>
    </source>
</evidence>
<accession>A0ABV5QNR0</accession>
<name>A0ABV5QNR0_9ACTN</name>
<sequence length="57" mass="5666">MRKLIATVTLAAAAVLAGSGTALAHNGTEFLDGPDVVVVDNTVVVCGDFSFCQGDGA</sequence>
<evidence type="ECO:0000313" key="3">
    <source>
        <dbReference type="Proteomes" id="UP001589716"/>
    </source>
</evidence>
<proteinExistence type="predicted"/>